<gene>
    <name evidence="2" type="ORF">BT62DRAFT_1079786</name>
</gene>
<feature type="transmembrane region" description="Helical" evidence="1">
    <location>
        <begin position="88"/>
        <end position="107"/>
    </location>
</feature>
<dbReference type="RefSeq" id="XP_043035334.1">
    <property type="nucleotide sequence ID" value="XM_043179523.1"/>
</dbReference>
<name>A0A9P7VJH5_9AGAR</name>
<keyword evidence="1" id="KW-0812">Transmembrane</keyword>
<dbReference type="AlphaFoldDB" id="A0A9P7VJH5"/>
<dbReference type="GeneID" id="66101817"/>
<sequence length="194" mass="22711">MSSTEVTFNRNEQLGSFLLSMVVSAVMYGITTFKVYVFFKQDDDRRKDSKALQGFASGTSLYMIAVAKCRDLRRLLDRLQQAFVAQGIYFYLVTCFDDSSILLHATWDHMSQVFVTAIINLLCQGYIDFLLYFYSRHIRPICSFLIRRIWALTPPERKRIAARVVCVIMTSRDHSRNGFDDDDWRDFLPSYRYV</sequence>
<keyword evidence="1" id="KW-1133">Transmembrane helix</keyword>
<feature type="transmembrane region" description="Helical" evidence="1">
    <location>
        <begin position="113"/>
        <end position="134"/>
    </location>
</feature>
<keyword evidence="1" id="KW-0472">Membrane</keyword>
<dbReference type="EMBL" id="MU250556">
    <property type="protein sequence ID" value="KAG7441834.1"/>
    <property type="molecule type" value="Genomic_DNA"/>
</dbReference>
<evidence type="ECO:0000256" key="1">
    <source>
        <dbReference type="SAM" id="Phobius"/>
    </source>
</evidence>
<protein>
    <submittedName>
        <fullName evidence="2">Uncharacterized protein</fullName>
    </submittedName>
</protein>
<dbReference type="Proteomes" id="UP000812287">
    <property type="component" value="Unassembled WGS sequence"/>
</dbReference>
<dbReference type="OrthoDB" id="2745105at2759"/>
<keyword evidence="3" id="KW-1185">Reference proteome</keyword>
<comment type="caution">
    <text evidence="2">The sequence shown here is derived from an EMBL/GenBank/DDBJ whole genome shotgun (WGS) entry which is preliminary data.</text>
</comment>
<organism evidence="2 3">
    <name type="scientific">Guyanagaster necrorhizus</name>
    <dbReference type="NCBI Taxonomy" id="856835"/>
    <lineage>
        <taxon>Eukaryota</taxon>
        <taxon>Fungi</taxon>
        <taxon>Dikarya</taxon>
        <taxon>Basidiomycota</taxon>
        <taxon>Agaricomycotina</taxon>
        <taxon>Agaricomycetes</taxon>
        <taxon>Agaricomycetidae</taxon>
        <taxon>Agaricales</taxon>
        <taxon>Marasmiineae</taxon>
        <taxon>Physalacriaceae</taxon>
        <taxon>Guyanagaster</taxon>
    </lineage>
</organism>
<reference evidence="2" key="1">
    <citation type="submission" date="2020-11" db="EMBL/GenBank/DDBJ databases">
        <title>Adaptations for nitrogen fixation in a non-lichenized fungal sporocarp promotes dispersal by wood-feeding termites.</title>
        <authorList>
            <consortium name="DOE Joint Genome Institute"/>
            <person name="Koch R.A."/>
            <person name="Yoon G."/>
            <person name="Arayal U."/>
            <person name="Lail K."/>
            <person name="Amirebrahimi M."/>
            <person name="Labutti K."/>
            <person name="Lipzen A."/>
            <person name="Riley R."/>
            <person name="Barry K."/>
            <person name="Henrissat B."/>
            <person name="Grigoriev I.V."/>
            <person name="Herr J.R."/>
            <person name="Aime M.C."/>
        </authorList>
    </citation>
    <scope>NUCLEOTIDE SEQUENCE</scope>
    <source>
        <strain evidence="2">MCA 3950</strain>
    </source>
</reference>
<feature type="transmembrane region" description="Helical" evidence="1">
    <location>
        <begin position="17"/>
        <end position="39"/>
    </location>
</feature>
<accession>A0A9P7VJH5</accession>
<evidence type="ECO:0000313" key="3">
    <source>
        <dbReference type="Proteomes" id="UP000812287"/>
    </source>
</evidence>
<evidence type="ECO:0000313" key="2">
    <source>
        <dbReference type="EMBL" id="KAG7441834.1"/>
    </source>
</evidence>
<proteinExistence type="predicted"/>